<dbReference type="InterPro" id="IPR044925">
    <property type="entry name" value="His-Me_finger_sf"/>
</dbReference>
<dbReference type="RefSeq" id="WP_184468504.1">
    <property type="nucleotide sequence ID" value="NZ_JACIFY010000004.1"/>
</dbReference>
<sequence>MITTEQLREILHYDPDTGIFTWAKKTSNKVVVGRHAGAINLSGYIVIGIGGKLLYAHRLAFTWMGEETPDTVDHADGDRLNNRWSNLRPATDQQNVLNAKLASNSTSGFKGVSWHKKAQKWSAQIYLDGKSRYLGLYTDPKKAHDAYMRAANSIQPEFARAS</sequence>
<dbReference type="GO" id="GO:0003677">
    <property type="term" value="F:DNA binding"/>
    <property type="evidence" value="ECO:0007669"/>
    <property type="project" value="UniProtKB-KW"/>
</dbReference>
<dbReference type="Gene3D" id="3.30.730.10">
    <property type="entry name" value="AP2/ERF domain"/>
    <property type="match status" value="1"/>
</dbReference>
<feature type="domain" description="AP2/ERF" evidence="4">
    <location>
        <begin position="108"/>
        <end position="162"/>
    </location>
</feature>
<accession>A0A7W6R1D8</accession>
<name>A0A7W6R1D8_9HYPH</name>
<dbReference type="Proteomes" id="UP000540909">
    <property type="component" value="Unassembled WGS sequence"/>
</dbReference>
<dbReference type="InterPro" id="IPR036955">
    <property type="entry name" value="AP2/ERF_dom_sf"/>
</dbReference>
<evidence type="ECO:0000313" key="5">
    <source>
        <dbReference type="EMBL" id="MBB4235066.1"/>
    </source>
</evidence>
<gene>
    <name evidence="5" type="ORF">GGD57_001624</name>
</gene>
<dbReference type="Gene3D" id="3.90.75.20">
    <property type="match status" value="1"/>
</dbReference>
<evidence type="ECO:0000256" key="1">
    <source>
        <dbReference type="ARBA" id="ARBA00023015"/>
    </source>
</evidence>
<dbReference type="EMBL" id="JACIFY010000004">
    <property type="protein sequence ID" value="MBB4235066.1"/>
    <property type="molecule type" value="Genomic_DNA"/>
</dbReference>
<dbReference type="InterPro" id="IPR003615">
    <property type="entry name" value="HNH_nuc"/>
</dbReference>
<dbReference type="SUPFAM" id="SSF54171">
    <property type="entry name" value="DNA-binding domain"/>
    <property type="match status" value="1"/>
</dbReference>
<evidence type="ECO:0000259" key="4">
    <source>
        <dbReference type="PROSITE" id="PS51032"/>
    </source>
</evidence>
<dbReference type="Pfam" id="PF13392">
    <property type="entry name" value="HNH_3"/>
    <property type="match status" value="1"/>
</dbReference>
<comment type="caution">
    <text evidence="5">The sequence shown here is derived from an EMBL/GenBank/DDBJ whole genome shotgun (WGS) entry which is preliminary data.</text>
</comment>
<dbReference type="SUPFAM" id="SSF54060">
    <property type="entry name" value="His-Me finger endonucleases"/>
    <property type="match status" value="1"/>
</dbReference>
<dbReference type="PROSITE" id="PS51032">
    <property type="entry name" value="AP2_ERF"/>
    <property type="match status" value="1"/>
</dbReference>
<organism evidence="5 6">
    <name type="scientific">Rhizobium esperanzae</name>
    <dbReference type="NCBI Taxonomy" id="1967781"/>
    <lineage>
        <taxon>Bacteria</taxon>
        <taxon>Pseudomonadati</taxon>
        <taxon>Pseudomonadota</taxon>
        <taxon>Alphaproteobacteria</taxon>
        <taxon>Hyphomicrobiales</taxon>
        <taxon>Rhizobiaceae</taxon>
        <taxon>Rhizobium/Agrobacterium group</taxon>
        <taxon>Rhizobium</taxon>
    </lineage>
</organism>
<reference evidence="5 6" key="1">
    <citation type="submission" date="2020-08" db="EMBL/GenBank/DDBJ databases">
        <title>Genomic Encyclopedia of Type Strains, Phase IV (KMG-V): Genome sequencing to study the core and pangenomes of soil and plant-associated prokaryotes.</title>
        <authorList>
            <person name="Whitman W."/>
        </authorList>
    </citation>
    <scope>NUCLEOTIDE SEQUENCE [LARGE SCALE GENOMIC DNA]</scope>
    <source>
        <strain evidence="5 6">SEMIA 4089</strain>
    </source>
</reference>
<evidence type="ECO:0000256" key="2">
    <source>
        <dbReference type="ARBA" id="ARBA00023125"/>
    </source>
</evidence>
<evidence type="ECO:0000313" key="6">
    <source>
        <dbReference type="Proteomes" id="UP000540909"/>
    </source>
</evidence>
<dbReference type="InterPro" id="IPR001471">
    <property type="entry name" value="AP2/ERF_dom"/>
</dbReference>
<dbReference type="AlphaFoldDB" id="A0A7W6R1D8"/>
<evidence type="ECO:0000256" key="3">
    <source>
        <dbReference type="ARBA" id="ARBA00023163"/>
    </source>
</evidence>
<keyword evidence="1" id="KW-0805">Transcription regulation</keyword>
<dbReference type="GO" id="GO:0003700">
    <property type="term" value="F:DNA-binding transcription factor activity"/>
    <property type="evidence" value="ECO:0007669"/>
    <property type="project" value="InterPro"/>
</dbReference>
<dbReference type="InterPro" id="IPR016177">
    <property type="entry name" value="DNA-bd_dom_sf"/>
</dbReference>
<keyword evidence="3" id="KW-0804">Transcription</keyword>
<keyword evidence="2" id="KW-0238">DNA-binding</keyword>
<protein>
    <recommendedName>
        <fullName evidence="4">AP2/ERF domain-containing protein</fullName>
    </recommendedName>
</protein>
<proteinExistence type="predicted"/>